<keyword evidence="4" id="KW-1185">Reference proteome</keyword>
<feature type="signal peptide" evidence="2">
    <location>
        <begin position="1"/>
        <end position="22"/>
    </location>
</feature>
<evidence type="ECO:0000256" key="1">
    <source>
        <dbReference type="SAM" id="MobiDB-lite"/>
    </source>
</evidence>
<comment type="caution">
    <text evidence="3">The sequence shown here is derived from an EMBL/GenBank/DDBJ whole genome shotgun (WGS) entry which is preliminary data.</text>
</comment>
<evidence type="ECO:0000313" key="4">
    <source>
        <dbReference type="Proteomes" id="UP001315001"/>
    </source>
</evidence>
<dbReference type="EMBL" id="JAFIQO010000114">
    <property type="protein sequence ID" value="MBP0057203.1"/>
    <property type="molecule type" value="Genomic_DNA"/>
</dbReference>
<protein>
    <submittedName>
        <fullName evidence="3">NfeD family protein</fullName>
    </submittedName>
</protein>
<feature type="compositionally biased region" description="Low complexity" evidence="1">
    <location>
        <begin position="214"/>
        <end position="237"/>
    </location>
</feature>
<accession>A0ABS3ZKU4</accession>
<feature type="chain" id="PRO_5047487180" evidence="2">
    <location>
        <begin position="23"/>
        <end position="394"/>
    </location>
</feature>
<evidence type="ECO:0000256" key="2">
    <source>
        <dbReference type="SAM" id="SignalP"/>
    </source>
</evidence>
<sequence length="394" mass="43790">MKKFVKKYLSGVMVLFLSFCIAACGSTAGKKSVSTFKTQELFSKYSKDKGIHMGISMKNNGTDISVDIYQLGEKMYLDATSGEDRFLYIVKDDILTVLDPVNKIYEQREITDDVEKQLKTVTSGMDNILEIGQMDIKYEKGTVKLDGMEYDTEEVVNGDSTIKFVYNDEGKLVYVIRMDGTTETDIKITAFDGDVKESQFDIPDGYTSTSEADTSISSTSTEKNNSSSDTSTEKNNSISGNSTGITDKEIINEEGGYSFKTADYNIISKNGEVTTVYTNSKEQVPYFNVVTLKKESGDTIDEHLDRLSEVVMDKYKNRIASPPVKVSAQLTGRTAYGIEYSYSTEDGKNTIKVSHYVDDLGDAWASWAAVYYPGDAVTLSELQEAMDSLIIQEK</sequence>
<dbReference type="Proteomes" id="UP001315001">
    <property type="component" value="Unassembled WGS sequence"/>
</dbReference>
<evidence type="ECO:0000313" key="3">
    <source>
        <dbReference type="EMBL" id="MBP0057203.1"/>
    </source>
</evidence>
<feature type="region of interest" description="Disordered" evidence="1">
    <location>
        <begin position="199"/>
        <end position="249"/>
    </location>
</feature>
<keyword evidence="2" id="KW-0732">Signal</keyword>
<gene>
    <name evidence="3" type="ORF">JYQ75_07280</name>
</gene>
<proteinExistence type="predicted"/>
<organism evidence="3 4">
    <name type="scientific">Anaerobutyricum soehngenii</name>
    <dbReference type="NCBI Taxonomy" id="105843"/>
    <lineage>
        <taxon>Bacteria</taxon>
        <taxon>Bacillati</taxon>
        <taxon>Bacillota</taxon>
        <taxon>Clostridia</taxon>
        <taxon>Lachnospirales</taxon>
        <taxon>Lachnospiraceae</taxon>
        <taxon>Anaerobutyricum</taxon>
    </lineage>
</organism>
<reference evidence="3 4" key="1">
    <citation type="submission" date="2021-02" db="EMBL/GenBank/DDBJ databases">
        <title>Lactate utilizing bacteria of the human gut.</title>
        <authorList>
            <person name="Sheridan P.O."/>
        </authorList>
    </citation>
    <scope>NUCLEOTIDE SEQUENCE [LARGE SCALE GENOMIC DNA]</scope>
    <source>
        <strain evidence="3 4">HTF-83D</strain>
    </source>
</reference>
<dbReference type="RefSeq" id="WP_021907444.1">
    <property type="nucleotide sequence ID" value="NZ_JAFIQO010000114.1"/>
</dbReference>
<name>A0ABS3ZKU4_9FIRM</name>